<dbReference type="InterPro" id="IPR036965">
    <property type="entry name" value="Terpene_synth_N_sf"/>
</dbReference>
<evidence type="ECO:0000259" key="5">
    <source>
        <dbReference type="Pfam" id="PF01397"/>
    </source>
</evidence>
<evidence type="ECO:0000256" key="2">
    <source>
        <dbReference type="ARBA" id="ARBA00022723"/>
    </source>
</evidence>
<feature type="compositionally biased region" description="Low complexity" evidence="4">
    <location>
        <begin position="164"/>
        <end position="176"/>
    </location>
</feature>
<protein>
    <submittedName>
        <fullName evidence="7">Uncharacterized protein</fullName>
    </submittedName>
</protein>
<accession>A0ABD0VG79</accession>
<feature type="domain" description="Terpene synthase N-terminal" evidence="5">
    <location>
        <begin position="1195"/>
        <end position="1269"/>
    </location>
</feature>
<dbReference type="GO" id="GO:0046872">
    <property type="term" value="F:metal ion binding"/>
    <property type="evidence" value="ECO:0007669"/>
    <property type="project" value="UniProtKB-KW"/>
</dbReference>
<dbReference type="FunFam" id="1.10.600.10:FF:000007">
    <property type="entry name" value="Isoprene synthase, chloroplastic"/>
    <property type="match status" value="1"/>
</dbReference>
<dbReference type="InterPro" id="IPR034741">
    <property type="entry name" value="Terpene_cyclase-like_1_C"/>
</dbReference>
<evidence type="ECO:0000313" key="7">
    <source>
        <dbReference type="EMBL" id="KAL0921627.1"/>
    </source>
</evidence>
<sequence>MEGELRPSKCLPSLLLAEQTMQHLLADGDVFSTPTSRRSANYQPSIWDDSYIQSLPDGFLMASGDQRQKGLIKNTFRHSKKVTGGPFRPTHTEGTASSQPARQSQPSPPLPPPITSSPQFHSPDRRFPSPDVMLSTPFYSYYPPPPSYGIPPPYPPYVPPPSQPSTSEPSTPAAAQQAIEGRMLIEPDGDTFHPSKQPTHKIRDIIWSRYDAPYLSWMKVPKDVRDMWFREFEKEMLGREPTYVELHSHTHKRQEDKQRSTHGFERAKLQQVKVLMVDQLKFLTIVLGHKRKDFLVRSFKNENGSFKVHIVNCVKGMLSLYEASYLSVEGEDDLDEAMEFTTKNLKARESKFEFAKLDFNIVQSIYKKEVKEMSSSLGTFGAAGIALREIASLMLVGFLVRLGLFGVTNRLVFLDSVDVHGTFCLGGRFVGCFLNNVCCGNNSAYRDGDVHFNPLLLFIRYLMDKSSGTVICRVCYPVFCLSTRGGCMAVFASCLSGGALPAIFCIVCITFPLCYKSYPGFLEVVLYILLGTDLEDWRFWRFCSGFRNFGDTSPLYSIQIIVESFLTGLGPVVLPLSKVFHVKNLVFSLFELNIRTTLGPEEFNQIIASYSSFFFKQIASKERSHNKFLLLPFKLPCNHTMEEELRPSKHFSSLLIAEKTMQRLLADGFVLSTPTSRRSANYQPSIWDDNYIQSLPNASLDATQVNLWEKLKEEMRHLIDHNKQKDIIELLEYINVLCQLGISYHFESEIKNVLTFIASSMESLRNIFKTNLHGSGLLFRLLREYDIKALNTRQVYLSIKLHSIKVIQCCREDFLVSSFKNENGSFKVNIENDIKGMLSLYEASYLSVEGEDDLDEAMEFTTKHLSNYLKEPLLIHPSLVEQISHALELPLHWRIPRLHNRWFIDAYERQENKNQSFLEFAKLDFNMVQSIYKKEVKEISSWWRSIGLSGDEFRFARDRLMENYFWAMGCTFEPHFWRCRKEITKLACIITTIDDIYDIYGSVEELVLFANAVNEWKITEIQSLPNCMKTALLTLINTMNDIACAFSKEKGLDILPQLKRAWGDQCKAYLVEAIWYNTRYTPTLNEYMKNAWLSIGASLVLTIAYLLSEDLTKEALNSLEFYFDVTHYSSMVTRLYDDLETSTLPCNHTMEEELRPSKRLSSLLLAEQTMQRFLADGSAFSTPASRRSANYQPSIWDDSYIQSLPDGFLDATHVDLWENLKEEIRHLIDYDKQNDIVELLEIVDALCQLGISYHFESEIKNVLSFLASSEDFSFRSFKNESGGFNINIKNDVKGLLSLYEASFFTVEGVDDLDDAMEFTTKHLNNYLKEPLLINPQLDEQIRHALELPLHWRIPRLHTRWFIDFYEKQENMNPYLLDFAKLDFNIVQNIYKKEFKEISRWWSSIGLAGDEFNFARDRLMELYLWAVECTFEPHFWRCRKENTKLGCLLTIIDDIYDVYGSLEELVCFTKAVDEWKIPEIQPLPTCMQTTLRELFNTVNDIACAFSTEKGIDILPYLKRVWGDQCKSYLVEAIWYHTGHIPTLNEYLQNAWITITTPLLLTTSYCLSEELSIEALNSLEFHFDVTLYSSMISRLSDDLGTSTDELRRGDVPKSIQCYMNETNVSESAARDHIRHLIKKYWKLLNAEYNSDFRLEDSYKRYALNFPRMSQCLYQHGDGFGKANHETKDRIIILLIKPIPLN</sequence>
<dbReference type="InterPro" id="IPR008949">
    <property type="entry name" value="Isoprenoid_synthase_dom_sf"/>
</dbReference>
<gene>
    <name evidence="7" type="ORF">M5K25_008719</name>
</gene>
<evidence type="ECO:0000313" key="8">
    <source>
        <dbReference type="Proteomes" id="UP001552299"/>
    </source>
</evidence>
<feature type="domain" description="Terpene synthase metal-binding" evidence="6">
    <location>
        <begin position="951"/>
        <end position="1142"/>
    </location>
</feature>
<comment type="cofactor">
    <cofactor evidence="1">
        <name>Mg(2+)</name>
        <dbReference type="ChEBI" id="CHEBI:18420"/>
    </cofactor>
</comment>
<dbReference type="GO" id="GO:0010333">
    <property type="term" value="F:terpene synthase activity"/>
    <property type="evidence" value="ECO:0007669"/>
    <property type="project" value="UniProtKB-ARBA"/>
</dbReference>
<dbReference type="EMBL" id="JANQDX010000007">
    <property type="protein sequence ID" value="KAL0921627.1"/>
    <property type="molecule type" value="Genomic_DNA"/>
</dbReference>
<dbReference type="Gene3D" id="1.50.10.130">
    <property type="entry name" value="Terpene synthase, N-terminal domain"/>
    <property type="match status" value="4"/>
</dbReference>
<keyword evidence="3" id="KW-0460">Magnesium</keyword>
<feature type="domain" description="Terpene synthase metal-binding" evidence="6">
    <location>
        <begin position="1409"/>
        <end position="1640"/>
    </location>
</feature>
<keyword evidence="8" id="KW-1185">Reference proteome</keyword>
<dbReference type="SUPFAM" id="SSF48239">
    <property type="entry name" value="Terpenoid cyclases/Protein prenyltransferases"/>
    <property type="match status" value="3"/>
</dbReference>
<feature type="compositionally biased region" description="Pro residues" evidence="4">
    <location>
        <begin position="153"/>
        <end position="163"/>
    </location>
</feature>
<dbReference type="InterPro" id="IPR008930">
    <property type="entry name" value="Terpenoid_cyclase/PrenylTrfase"/>
</dbReference>
<dbReference type="Pfam" id="PF01397">
    <property type="entry name" value="Terpene_synth"/>
    <property type="match status" value="5"/>
</dbReference>
<feature type="domain" description="Terpene synthase N-terminal" evidence="5">
    <location>
        <begin position="1273"/>
        <end position="1345"/>
    </location>
</feature>
<proteinExistence type="predicted"/>
<evidence type="ECO:0000256" key="3">
    <source>
        <dbReference type="ARBA" id="ARBA00022842"/>
    </source>
</evidence>
<organism evidence="7 8">
    <name type="scientific">Dendrobium thyrsiflorum</name>
    <name type="common">Pinecone-like raceme dendrobium</name>
    <name type="synonym">Orchid</name>
    <dbReference type="NCBI Taxonomy" id="117978"/>
    <lineage>
        <taxon>Eukaryota</taxon>
        <taxon>Viridiplantae</taxon>
        <taxon>Streptophyta</taxon>
        <taxon>Embryophyta</taxon>
        <taxon>Tracheophyta</taxon>
        <taxon>Spermatophyta</taxon>
        <taxon>Magnoliopsida</taxon>
        <taxon>Liliopsida</taxon>
        <taxon>Asparagales</taxon>
        <taxon>Orchidaceae</taxon>
        <taxon>Epidendroideae</taxon>
        <taxon>Malaxideae</taxon>
        <taxon>Dendrobiinae</taxon>
        <taxon>Dendrobium</taxon>
    </lineage>
</organism>
<dbReference type="InterPro" id="IPR044814">
    <property type="entry name" value="Terpene_cyclase_plant_C1"/>
</dbReference>
<dbReference type="PANTHER" id="PTHR31225">
    <property type="entry name" value="OS04G0344100 PROTEIN-RELATED"/>
    <property type="match status" value="1"/>
</dbReference>
<dbReference type="PANTHER" id="PTHR31225:SF252">
    <property type="entry name" value="TERPENE SYNTHASE 12-RELATED"/>
    <property type="match status" value="1"/>
</dbReference>
<evidence type="ECO:0000259" key="6">
    <source>
        <dbReference type="Pfam" id="PF03936"/>
    </source>
</evidence>
<name>A0ABD0VG79_DENTH</name>
<feature type="domain" description="Terpene synthase N-terminal" evidence="5">
    <location>
        <begin position="686"/>
        <end position="786"/>
    </location>
</feature>
<comment type="caution">
    <text evidence="7">The sequence shown here is derived from an EMBL/GenBank/DDBJ whole genome shotgun (WGS) entry which is preliminary data.</text>
</comment>
<feature type="region of interest" description="Disordered" evidence="4">
    <location>
        <begin position="153"/>
        <end position="176"/>
    </location>
</feature>
<dbReference type="InterPro" id="IPR050148">
    <property type="entry name" value="Terpene_synthase-like"/>
</dbReference>
<feature type="region of interest" description="Disordered" evidence="4">
    <location>
        <begin position="75"/>
        <end position="128"/>
    </location>
</feature>
<dbReference type="SFLD" id="SFLDG01019">
    <property type="entry name" value="Terpene_Cyclase_Like_1_C_Termi"/>
    <property type="match status" value="2"/>
</dbReference>
<dbReference type="Gene3D" id="1.10.600.10">
    <property type="entry name" value="Farnesyl Diphosphate Synthase"/>
    <property type="match status" value="2"/>
</dbReference>
<feature type="domain" description="Terpene synthase N-terminal" evidence="5">
    <location>
        <begin position="817"/>
        <end position="887"/>
    </location>
</feature>
<reference evidence="7 8" key="1">
    <citation type="journal article" date="2024" name="Plant Biotechnol. J.">
        <title>Dendrobium thyrsiflorum genome and its molecular insights into genes involved in important horticultural traits.</title>
        <authorList>
            <person name="Chen B."/>
            <person name="Wang J.Y."/>
            <person name="Zheng P.J."/>
            <person name="Li K.L."/>
            <person name="Liang Y.M."/>
            <person name="Chen X.F."/>
            <person name="Zhang C."/>
            <person name="Zhao X."/>
            <person name="He X."/>
            <person name="Zhang G.Q."/>
            <person name="Liu Z.J."/>
            <person name="Xu Q."/>
        </authorList>
    </citation>
    <scope>NUCLEOTIDE SEQUENCE [LARGE SCALE GENOMIC DNA]</scope>
    <source>
        <strain evidence="7">GZMU011</strain>
    </source>
</reference>
<keyword evidence="2" id="KW-0479">Metal-binding</keyword>
<dbReference type="InterPro" id="IPR005630">
    <property type="entry name" value="Terpene_synthase_metal-bd"/>
</dbReference>
<dbReference type="SUPFAM" id="SSF48576">
    <property type="entry name" value="Terpenoid synthases"/>
    <property type="match status" value="2"/>
</dbReference>
<evidence type="ECO:0000256" key="1">
    <source>
        <dbReference type="ARBA" id="ARBA00001946"/>
    </source>
</evidence>
<dbReference type="InterPro" id="IPR001906">
    <property type="entry name" value="Terpene_synth_N"/>
</dbReference>
<evidence type="ECO:0000256" key="4">
    <source>
        <dbReference type="SAM" id="MobiDB-lite"/>
    </source>
</evidence>
<dbReference type="Proteomes" id="UP001552299">
    <property type="component" value="Unassembled WGS sequence"/>
</dbReference>
<dbReference type="CDD" id="cd00684">
    <property type="entry name" value="Terpene_cyclase_plant_C1"/>
    <property type="match status" value="2"/>
</dbReference>
<dbReference type="Pfam" id="PF03936">
    <property type="entry name" value="Terpene_synth_C"/>
    <property type="match status" value="2"/>
</dbReference>
<dbReference type="SFLD" id="SFLDS00005">
    <property type="entry name" value="Isoprenoid_Synthase_Type_I"/>
    <property type="match status" value="2"/>
</dbReference>
<feature type="compositionally biased region" description="Pro residues" evidence="4">
    <location>
        <begin position="106"/>
        <end position="115"/>
    </location>
</feature>
<feature type="domain" description="Terpene synthase N-terminal" evidence="5">
    <location>
        <begin position="297"/>
        <end position="349"/>
    </location>
</feature>